<accession>A0ABR1KB71</accession>
<comment type="caution">
    <text evidence="2">The sequence shown here is derived from an EMBL/GenBank/DDBJ whole genome shotgun (WGS) entry which is preliminary data.</text>
</comment>
<gene>
    <name evidence="2" type="ORF">IWZ03DRAFT_386609</name>
</gene>
<proteinExistence type="predicted"/>
<evidence type="ECO:0000313" key="2">
    <source>
        <dbReference type="EMBL" id="KAK7511462.1"/>
    </source>
</evidence>
<name>A0ABR1KB71_9PEZI</name>
<evidence type="ECO:0000256" key="1">
    <source>
        <dbReference type="SAM" id="MobiDB-lite"/>
    </source>
</evidence>
<evidence type="ECO:0000313" key="3">
    <source>
        <dbReference type="Proteomes" id="UP001363622"/>
    </source>
</evidence>
<protein>
    <submittedName>
        <fullName evidence="2">Uncharacterized protein</fullName>
    </submittedName>
</protein>
<feature type="compositionally biased region" description="Low complexity" evidence="1">
    <location>
        <begin position="107"/>
        <end position="116"/>
    </location>
</feature>
<dbReference type="Proteomes" id="UP001363622">
    <property type="component" value="Unassembled WGS sequence"/>
</dbReference>
<keyword evidence="3" id="KW-1185">Reference proteome</keyword>
<feature type="region of interest" description="Disordered" evidence="1">
    <location>
        <begin position="77"/>
        <end position="116"/>
    </location>
</feature>
<organism evidence="2 3">
    <name type="scientific">Phyllosticta citriasiana</name>
    <dbReference type="NCBI Taxonomy" id="595635"/>
    <lineage>
        <taxon>Eukaryota</taxon>
        <taxon>Fungi</taxon>
        <taxon>Dikarya</taxon>
        <taxon>Ascomycota</taxon>
        <taxon>Pezizomycotina</taxon>
        <taxon>Dothideomycetes</taxon>
        <taxon>Dothideomycetes incertae sedis</taxon>
        <taxon>Botryosphaeriales</taxon>
        <taxon>Phyllostictaceae</taxon>
        <taxon>Phyllosticta</taxon>
    </lineage>
</organism>
<sequence length="183" mass="19917">MCNGFALSFPLLAPHAPAADPPFSLACPLAVAVPESCLLNSPLRSQLLWDSLSDIAHRVRMEQERFSLSRLRREATRGVSRCTHPPPPRCSRPPVATAITAPPPSSTPHTHASSAPCRERLPTHLSIFLPARLRLSLTTRPSFVAVVSCRSSGAGWLLFHVACLVSPRPASIYPLHHLGQFEI</sequence>
<dbReference type="EMBL" id="JBBPHU010000012">
    <property type="protein sequence ID" value="KAK7511462.1"/>
    <property type="molecule type" value="Genomic_DNA"/>
</dbReference>
<reference evidence="2 3" key="1">
    <citation type="submission" date="2024-04" db="EMBL/GenBank/DDBJ databases">
        <title>Phyllosticta paracitricarpa is synonymous to the EU quarantine fungus P. citricarpa based on phylogenomic analyses.</title>
        <authorList>
            <consortium name="Lawrence Berkeley National Laboratory"/>
            <person name="Van Ingen-Buijs V.A."/>
            <person name="Van Westerhoven A.C."/>
            <person name="Haridas S."/>
            <person name="Skiadas P."/>
            <person name="Martin F."/>
            <person name="Groenewald J.Z."/>
            <person name="Crous P.W."/>
            <person name="Seidl M.F."/>
        </authorList>
    </citation>
    <scope>NUCLEOTIDE SEQUENCE [LARGE SCALE GENOMIC DNA]</scope>
    <source>
        <strain evidence="2 3">CBS 123371</strain>
    </source>
</reference>